<evidence type="ECO:0000259" key="6">
    <source>
        <dbReference type="PROSITE" id="PS50893"/>
    </source>
</evidence>
<dbReference type="InterPro" id="IPR003439">
    <property type="entry name" value="ABC_transporter-like_ATP-bd"/>
</dbReference>
<dbReference type="PANTHER" id="PTHR43820">
    <property type="entry name" value="HIGH-AFFINITY BRANCHED-CHAIN AMINO ACID TRANSPORT ATP-BINDING PROTEIN LIVF"/>
    <property type="match status" value="1"/>
</dbReference>
<dbReference type="GO" id="GO:0005524">
    <property type="term" value="F:ATP binding"/>
    <property type="evidence" value="ECO:0007669"/>
    <property type="project" value="UniProtKB-KW"/>
</dbReference>
<dbReference type="SMART" id="SM00382">
    <property type="entry name" value="AAA"/>
    <property type="match status" value="1"/>
</dbReference>
<evidence type="ECO:0000256" key="5">
    <source>
        <dbReference type="ARBA" id="ARBA00022970"/>
    </source>
</evidence>
<protein>
    <submittedName>
        <fullName evidence="7">ABC transporter ATP-binding protein</fullName>
    </submittedName>
</protein>
<dbReference type="InterPro" id="IPR052156">
    <property type="entry name" value="BCAA_Transport_ATP-bd_LivF"/>
</dbReference>
<dbReference type="PROSITE" id="PS50893">
    <property type="entry name" value="ABC_TRANSPORTER_2"/>
    <property type="match status" value="1"/>
</dbReference>
<sequence length="243" mass="25828">MTGRELLTCEGVDAGYTKGRPVVRAFDLRLLAGEITVLLGPNGAGKTTLLSTLAGLLPRLGGSVTLDGRPTHAGRAREVARRGLVLVPDDRALFTQLTVRDNLTLARRRRGGTLEQVLDYFPALGKRLKVAAGMLSGGEQQMLALGRAMIQNPRVLLIDELSMGLAPVIVEELLPIVRRIAEDTGTAVVLVEQHVRLALELADRAVVLVHGDTLLSGSAASLVADPGLLERAYLGEPVAETVP</sequence>
<evidence type="ECO:0000313" key="7">
    <source>
        <dbReference type="EMBL" id="MCI3271340.1"/>
    </source>
</evidence>
<dbReference type="InterPro" id="IPR003593">
    <property type="entry name" value="AAA+_ATPase"/>
</dbReference>
<keyword evidence="2" id="KW-0813">Transport</keyword>
<comment type="similarity">
    <text evidence="1">Belongs to the ABC transporter superfamily.</text>
</comment>
<accession>A0ABS9Y297</accession>
<reference evidence="7" key="1">
    <citation type="submission" date="2022-03" db="EMBL/GenBank/DDBJ databases">
        <title>Streptomyces 7R015 and 7R016 isolated from Barleria lupulina in Thailand.</title>
        <authorList>
            <person name="Kanchanasin P."/>
            <person name="Phongsopitanun W."/>
            <person name="Tanasupawat S."/>
        </authorList>
    </citation>
    <scope>NUCLEOTIDE SEQUENCE</scope>
    <source>
        <strain evidence="7">7R015</strain>
    </source>
</reference>
<dbReference type="InterPro" id="IPR017871">
    <property type="entry name" value="ABC_transporter-like_CS"/>
</dbReference>
<keyword evidence="3" id="KW-0547">Nucleotide-binding</keyword>
<dbReference type="CDD" id="cd03224">
    <property type="entry name" value="ABC_TM1139_LivF_branched"/>
    <property type="match status" value="1"/>
</dbReference>
<dbReference type="Pfam" id="PF00005">
    <property type="entry name" value="ABC_tran"/>
    <property type="match status" value="1"/>
</dbReference>
<evidence type="ECO:0000256" key="1">
    <source>
        <dbReference type="ARBA" id="ARBA00005417"/>
    </source>
</evidence>
<dbReference type="SUPFAM" id="SSF52540">
    <property type="entry name" value="P-loop containing nucleoside triphosphate hydrolases"/>
    <property type="match status" value="1"/>
</dbReference>
<organism evidence="7 8">
    <name type="scientific">Streptomyces cylindrosporus</name>
    <dbReference type="NCBI Taxonomy" id="2927583"/>
    <lineage>
        <taxon>Bacteria</taxon>
        <taxon>Bacillati</taxon>
        <taxon>Actinomycetota</taxon>
        <taxon>Actinomycetes</taxon>
        <taxon>Kitasatosporales</taxon>
        <taxon>Streptomycetaceae</taxon>
        <taxon>Streptomyces</taxon>
    </lineage>
</organism>
<name>A0ABS9Y297_9ACTN</name>
<gene>
    <name evidence="7" type="ORF">MQP27_09480</name>
</gene>
<comment type="caution">
    <text evidence="7">The sequence shown here is derived from an EMBL/GenBank/DDBJ whole genome shotgun (WGS) entry which is preliminary data.</text>
</comment>
<dbReference type="Gene3D" id="3.40.50.300">
    <property type="entry name" value="P-loop containing nucleotide triphosphate hydrolases"/>
    <property type="match status" value="1"/>
</dbReference>
<dbReference type="RefSeq" id="WP_242763767.1">
    <property type="nucleotide sequence ID" value="NZ_JALDAY010000003.1"/>
</dbReference>
<keyword evidence="5" id="KW-0029">Amino-acid transport</keyword>
<dbReference type="Proteomes" id="UP001165269">
    <property type="component" value="Unassembled WGS sequence"/>
</dbReference>
<evidence type="ECO:0000313" key="8">
    <source>
        <dbReference type="Proteomes" id="UP001165269"/>
    </source>
</evidence>
<evidence type="ECO:0000256" key="3">
    <source>
        <dbReference type="ARBA" id="ARBA00022741"/>
    </source>
</evidence>
<feature type="domain" description="ABC transporter" evidence="6">
    <location>
        <begin position="7"/>
        <end position="235"/>
    </location>
</feature>
<dbReference type="EMBL" id="JALDAY010000003">
    <property type="protein sequence ID" value="MCI3271340.1"/>
    <property type="molecule type" value="Genomic_DNA"/>
</dbReference>
<proteinExistence type="inferred from homology"/>
<evidence type="ECO:0000256" key="4">
    <source>
        <dbReference type="ARBA" id="ARBA00022840"/>
    </source>
</evidence>
<keyword evidence="4 7" id="KW-0067">ATP-binding</keyword>
<evidence type="ECO:0000256" key="2">
    <source>
        <dbReference type="ARBA" id="ARBA00022448"/>
    </source>
</evidence>
<keyword evidence="8" id="KW-1185">Reference proteome</keyword>
<dbReference type="PROSITE" id="PS00211">
    <property type="entry name" value="ABC_TRANSPORTER_1"/>
    <property type="match status" value="1"/>
</dbReference>
<dbReference type="InterPro" id="IPR027417">
    <property type="entry name" value="P-loop_NTPase"/>
</dbReference>
<dbReference type="PANTHER" id="PTHR43820:SF4">
    <property type="entry name" value="HIGH-AFFINITY BRANCHED-CHAIN AMINO ACID TRANSPORT ATP-BINDING PROTEIN LIVF"/>
    <property type="match status" value="1"/>
</dbReference>